<name>A0AAU9KFA7_9CILI</name>
<dbReference type="Proteomes" id="UP001162131">
    <property type="component" value="Unassembled WGS sequence"/>
</dbReference>
<accession>A0AAU9KFA7</accession>
<evidence type="ECO:0000313" key="4">
    <source>
        <dbReference type="Proteomes" id="UP001162131"/>
    </source>
</evidence>
<feature type="compositionally biased region" description="Polar residues" evidence="1">
    <location>
        <begin position="218"/>
        <end position="227"/>
    </location>
</feature>
<sequence>MSSDIQIPIKFNDSDFREVQIQDQSENPRSPFILIPAGSRPGGFQPIPLSQLNSVPPLVSPLDPKDIKYKNVLKSSKKVRYISILDMVYCLSYIIIGEFILVFLVIFGLLGFFSSYKLHRSLSMSYIITLMFVMILKLLIAADENELGFAGLMILYFILEGISLYFSIKFFKILGTLEPKERLELLALQNGPNRSNRGLARSETARPIQIPAGPPANESVQDNSSQLGADFEAPGLKNLQPIQEFPSIVHYSEGEGTEQHDRPLNPSDRLE</sequence>
<proteinExistence type="predicted"/>
<organism evidence="3 4">
    <name type="scientific">Blepharisma stoltei</name>
    <dbReference type="NCBI Taxonomy" id="1481888"/>
    <lineage>
        <taxon>Eukaryota</taxon>
        <taxon>Sar</taxon>
        <taxon>Alveolata</taxon>
        <taxon>Ciliophora</taxon>
        <taxon>Postciliodesmatophora</taxon>
        <taxon>Heterotrichea</taxon>
        <taxon>Heterotrichida</taxon>
        <taxon>Blepharismidae</taxon>
        <taxon>Blepharisma</taxon>
    </lineage>
</organism>
<feature type="compositionally biased region" description="Basic and acidic residues" evidence="1">
    <location>
        <begin position="257"/>
        <end position="271"/>
    </location>
</feature>
<evidence type="ECO:0000313" key="3">
    <source>
        <dbReference type="EMBL" id="CAG9335982.1"/>
    </source>
</evidence>
<evidence type="ECO:0000256" key="1">
    <source>
        <dbReference type="SAM" id="MobiDB-lite"/>
    </source>
</evidence>
<reference evidence="3" key="1">
    <citation type="submission" date="2021-09" db="EMBL/GenBank/DDBJ databases">
        <authorList>
            <consortium name="AG Swart"/>
            <person name="Singh M."/>
            <person name="Singh A."/>
            <person name="Seah K."/>
            <person name="Emmerich C."/>
        </authorList>
    </citation>
    <scope>NUCLEOTIDE SEQUENCE</scope>
    <source>
        <strain evidence="3">ATCC30299</strain>
    </source>
</reference>
<dbReference type="AlphaFoldDB" id="A0AAU9KFA7"/>
<protein>
    <submittedName>
        <fullName evidence="3">Uncharacterized protein</fullName>
    </submittedName>
</protein>
<evidence type="ECO:0000256" key="2">
    <source>
        <dbReference type="SAM" id="Phobius"/>
    </source>
</evidence>
<feature type="transmembrane region" description="Helical" evidence="2">
    <location>
        <begin position="91"/>
        <end position="113"/>
    </location>
</feature>
<keyword evidence="2" id="KW-0812">Transmembrane</keyword>
<keyword evidence="2" id="KW-0472">Membrane</keyword>
<feature type="transmembrane region" description="Helical" evidence="2">
    <location>
        <begin position="125"/>
        <end position="142"/>
    </location>
</feature>
<dbReference type="EMBL" id="CAJZBQ010000063">
    <property type="protein sequence ID" value="CAG9335982.1"/>
    <property type="molecule type" value="Genomic_DNA"/>
</dbReference>
<feature type="transmembrane region" description="Helical" evidence="2">
    <location>
        <begin position="148"/>
        <end position="168"/>
    </location>
</feature>
<feature type="region of interest" description="Disordered" evidence="1">
    <location>
        <begin position="208"/>
        <end position="231"/>
    </location>
</feature>
<comment type="caution">
    <text evidence="3">The sequence shown here is derived from an EMBL/GenBank/DDBJ whole genome shotgun (WGS) entry which is preliminary data.</text>
</comment>
<keyword evidence="2" id="KW-1133">Transmembrane helix</keyword>
<gene>
    <name evidence="3" type="ORF">BSTOLATCC_MIC65290</name>
</gene>
<feature type="region of interest" description="Disordered" evidence="1">
    <location>
        <begin position="247"/>
        <end position="271"/>
    </location>
</feature>
<keyword evidence="4" id="KW-1185">Reference proteome</keyword>